<proteinExistence type="predicted"/>
<evidence type="ECO:0000313" key="2">
    <source>
        <dbReference type="EMBL" id="MFC7433404.1"/>
    </source>
</evidence>
<keyword evidence="1" id="KW-1133">Transmembrane helix</keyword>
<gene>
    <name evidence="2" type="ORF">ACFQNJ_02645</name>
</gene>
<sequence length="135" mass="14199">MRASTLTACFALALPVTFFFLAYLDFASPSWNPQEDSGAIQGYMFIGLVTALIAGFVIAVFPAVGAHLHRKGKLNTTSLVKVLAIVLACASFALALAASLASDGVGDVLLLAVLVFSMSAPFLLPLAPLWLWLAQ</sequence>
<comment type="caution">
    <text evidence="2">The sequence shown here is derived from an EMBL/GenBank/DDBJ whole genome shotgun (WGS) entry which is preliminary data.</text>
</comment>
<accession>A0ABW2R4L1</accession>
<dbReference type="EMBL" id="JBHTBX010000002">
    <property type="protein sequence ID" value="MFC7433404.1"/>
    <property type="molecule type" value="Genomic_DNA"/>
</dbReference>
<keyword evidence="3" id="KW-1185">Reference proteome</keyword>
<organism evidence="2 3">
    <name type="scientific">Hydrogenophaga bisanensis</name>
    <dbReference type="NCBI Taxonomy" id="439611"/>
    <lineage>
        <taxon>Bacteria</taxon>
        <taxon>Pseudomonadati</taxon>
        <taxon>Pseudomonadota</taxon>
        <taxon>Betaproteobacteria</taxon>
        <taxon>Burkholderiales</taxon>
        <taxon>Comamonadaceae</taxon>
        <taxon>Hydrogenophaga</taxon>
    </lineage>
</organism>
<evidence type="ECO:0000313" key="3">
    <source>
        <dbReference type="Proteomes" id="UP001596495"/>
    </source>
</evidence>
<reference evidence="3" key="1">
    <citation type="journal article" date="2019" name="Int. J. Syst. Evol. Microbiol.">
        <title>The Global Catalogue of Microorganisms (GCM) 10K type strain sequencing project: providing services to taxonomists for standard genome sequencing and annotation.</title>
        <authorList>
            <consortium name="The Broad Institute Genomics Platform"/>
            <consortium name="The Broad Institute Genome Sequencing Center for Infectious Disease"/>
            <person name="Wu L."/>
            <person name="Ma J."/>
        </authorList>
    </citation>
    <scope>NUCLEOTIDE SEQUENCE [LARGE SCALE GENOMIC DNA]</scope>
    <source>
        <strain evidence="3">CCUG 54518</strain>
    </source>
</reference>
<keyword evidence="1" id="KW-0472">Membrane</keyword>
<dbReference type="RefSeq" id="WP_382253637.1">
    <property type="nucleotide sequence ID" value="NZ_JBHTBX010000002.1"/>
</dbReference>
<feature type="transmembrane region" description="Helical" evidence="1">
    <location>
        <begin position="108"/>
        <end position="133"/>
    </location>
</feature>
<protein>
    <submittedName>
        <fullName evidence="2">Uncharacterized protein</fullName>
    </submittedName>
</protein>
<feature type="transmembrane region" description="Helical" evidence="1">
    <location>
        <begin position="78"/>
        <end position="102"/>
    </location>
</feature>
<dbReference type="Proteomes" id="UP001596495">
    <property type="component" value="Unassembled WGS sequence"/>
</dbReference>
<name>A0ABW2R4L1_9BURK</name>
<keyword evidence="1" id="KW-0812">Transmembrane</keyword>
<evidence type="ECO:0000256" key="1">
    <source>
        <dbReference type="SAM" id="Phobius"/>
    </source>
</evidence>
<feature type="transmembrane region" description="Helical" evidence="1">
    <location>
        <begin position="43"/>
        <end position="66"/>
    </location>
</feature>